<evidence type="ECO:0000313" key="2">
    <source>
        <dbReference type="EMBL" id="HAH7768511.1"/>
    </source>
</evidence>
<dbReference type="Proteomes" id="UP000236598">
    <property type="component" value="Unassembled WGS sequence"/>
</dbReference>
<proteinExistence type="predicted"/>
<protein>
    <submittedName>
        <fullName evidence="3">DUF262 domain-containing protein</fullName>
    </submittedName>
</protein>
<dbReference type="Proteomes" id="UP000843571">
    <property type="component" value="Unassembled WGS sequence"/>
</dbReference>
<accession>A0A0L6XY09</accession>
<dbReference type="EMBL" id="PPHQ01000020">
    <property type="protein sequence ID" value="PNY65892.1"/>
    <property type="molecule type" value="Genomic_DNA"/>
</dbReference>
<dbReference type="PANTHER" id="PTHR39639:SF1">
    <property type="entry name" value="DUF262 DOMAIN-CONTAINING PROTEIN"/>
    <property type="match status" value="1"/>
</dbReference>
<dbReference type="InterPro" id="IPR004919">
    <property type="entry name" value="GmrSD_N"/>
</dbReference>
<dbReference type="Pfam" id="PF03235">
    <property type="entry name" value="GmrSD_N"/>
    <property type="match status" value="1"/>
</dbReference>
<reference evidence="3 4" key="2">
    <citation type="submission" date="2018-01" db="EMBL/GenBank/DDBJ databases">
        <title>Draft Genomic Sequencing Of Potential Extraintestinal Pathogenic Escherichia coli B8S18 Isolated From Retail Chicken Skin.</title>
        <authorList>
            <person name="Xu A."/>
            <person name="Tilman S."/>
            <person name="Wisser-Parker K."/>
            <person name="Sheen S."/>
            <person name="Sommers C."/>
        </authorList>
    </citation>
    <scope>NUCLEOTIDE SEQUENCE [LARGE SCALE GENOMIC DNA]</scope>
    <source>
        <strain evidence="3 4">B8S18Com</strain>
    </source>
</reference>
<name>A0A0L6XY09_ECOLX</name>
<evidence type="ECO:0000259" key="1">
    <source>
        <dbReference type="Pfam" id="PF03235"/>
    </source>
</evidence>
<dbReference type="EMBL" id="DABCJL010000003">
    <property type="protein sequence ID" value="HAH7768511.1"/>
    <property type="molecule type" value="Genomic_DNA"/>
</dbReference>
<feature type="domain" description="GmrSD restriction endonucleases N-terminal" evidence="1">
    <location>
        <begin position="11"/>
        <end position="158"/>
    </location>
</feature>
<dbReference type="AlphaFoldDB" id="A0A0L6XY09"/>
<dbReference type="PANTHER" id="PTHR39639">
    <property type="entry name" value="CHROMOSOME 16, WHOLE GENOME SHOTGUN SEQUENCE"/>
    <property type="match status" value="1"/>
</dbReference>
<comment type="caution">
    <text evidence="3">The sequence shown here is derived from an EMBL/GenBank/DDBJ whole genome shotgun (WGS) entry which is preliminary data.</text>
</comment>
<organism evidence="3 4">
    <name type="scientific">Escherichia coli</name>
    <dbReference type="NCBI Taxonomy" id="562"/>
    <lineage>
        <taxon>Bacteria</taxon>
        <taxon>Pseudomonadati</taxon>
        <taxon>Pseudomonadota</taxon>
        <taxon>Gammaproteobacteria</taxon>
        <taxon>Enterobacterales</taxon>
        <taxon>Enterobacteriaceae</taxon>
        <taxon>Escherichia</taxon>
    </lineage>
</organism>
<gene>
    <name evidence="3" type="ORF">C2M16_21320</name>
    <name evidence="2" type="ORF">HIE29_001932</name>
</gene>
<evidence type="ECO:0000313" key="3">
    <source>
        <dbReference type="EMBL" id="PNY65892.1"/>
    </source>
</evidence>
<evidence type="ECO:0000313" key="4">
    <source>
        <dbReference type="Proteomes" id="UP000236598"/>
    </source>
</evidence>
<sequence length="396" mass="45763">MIIKETTNKIKSVYADIKDGELDLRPDFQRGEVWTTKKKKLLIDSILREWYIPPIHTVSVGNGRAEVLDGQQRLTAIRDFLDNQFQIDGFIEPKDDDIVELHGKKFKDLNPDIQRKIERFGITIYEITEYNQGEPSELFYRLNQTVKLTSSEARNAIFGDVRNDISTFVSYMDELGVDKSILGFSNSRMAYNDLLSRVCLLLEKKSIRYQLSDANLTNRYRNDTSFDSKISIAIFNTIEIFSSFSSYLKSMEINTNLTKASSLNWIYLIASMCIFGQDLNNKQIYNAFFNLEAAKAHVKANEKIPSDILLFFNIDEQCLRELLMIYIERSSSRVMSIGSIVIRDIIQNFSCLRAGINLSYLEDKDTHSLDELADLMQDKNIDVKFLVEDLAEDWKE</sequence>
<dbReference type="RefSeq" id="WP_021547716.1">
    <property type="nucleotide sequence ID" value="NZ_BFNX01000017.1"/>
</dbReference>
<reference evidence="2" key="3">
    <citation type="submission" date="2020-01" db="EMBL/GenBank/DDBJ databases">
        <authorList>
            <consortium name="NCBI Pathogen Detection Project"/>
        </authorList>
    </citation>
    <scope>NUCLEOTIDE SEQUENCE</scope>
    <source>
        <strain evidence="2">C0382</strain>
    </source>
</reference>
<reference evidence="2" key="1">
    <citation type="journal article" date="2018" name="Genome Biol.">
        <title>SKESA: strategic k-mer extension for scrupulous assemblies.</title>
        <authorList>
            <person name="Souvorov A."/>
            <person name="Agarwala R."/>
            <person name="Lipman D.J."/>
        </authorList>
    </citation>
    <scope>NUCLEOTIDE SEQUENCE [LARGE SCALE GENOMIC DNA]</scope>
    <source>
        <strain evidence="2">C0382</strain>
    </source>
</reference>